<evidence type="ECO:0008006" key="3">
    <source>
        <dbReference type="Google" id="ProtNLM"/>
    </source>
</evidence>
<evidence type="ECO:0000313" key="2">
    <source>
        <dbReference type="Proteomes" id="UP001164737"/>
    </source>
</evidence>
<dbReference type="EMBL" id="CP107241">
    <property type="protein sequence ID" value="WAH66121.1"/>
    <property type="molecule type" value="Genomic_DNA"/>
</dbReference>
<organism evidence="1 2">
    <name type="scientific">Xanthomonas hortorum</name>
    <dbReference type="NCBI Taxonomy" id="56454"/>
    <lineage>
        <taxon>Bacteria</taxon>
        <taxon>Pseudomonadati</taxon>
        <taxon>Pseudomonadota</taxon>
        <taxon>Gammaproteobacteria</taxon>
        <taxon>Lysobacterales</taxon>
        <taxon>Lysobacteraceae</taxon>
        <taxon>Xanthomonas</taxon>
    </lineage>
</organism>
<dbReference type="RefSeq" id="WP_268214767.1">
    <property type="nucleotide sequence ID" value="NZ_CP107241.1"/>
</dbReference>
<gene>
    <name evidence="1" type="ORF">OEG85_09400</name>
</gene>
<dbReference type="Proteomes" id="UP001164737">
    <property type="component" value="Chromosome"/>
</dbReference>
<reference evidence="1" key="1">
    <citation type="submission" date="2022-10" db="EMBL/GenBank/DDBJ databases">
        <title>Complete genome sequence resource for Xanthomonas hortorum isolated from Greek Oregano.</title>
        <authorList>
            <person name="Gonzalez-Tobon J."/>
            <person name="Helmann T.C."/>
            <person name="Daughtrey M."/>
            <person name="Stodghill P.V."/>
            <person name="Filiatrault M.J."/>
        </authorList>
    </citation>
    <scope>NUCLEOTIDE SEQUENCE</scope>
    <source>
        <strain evidence="1">Oregano 108</strain>
    </source>
</reference>
<dbReference type="Gene3D" id="3.30.470.20">
    <property type="entry name" value="ATP-grasp fold, B domain"/>
    <property type="match status" value="1"/>
</dbReference>
<dbReference type="AlphaFoldDB" id="A0AA47IBJ9"/>
<sequence>MNIFGDAEYTFCIWSERLDWRGDITVPIEPVALDSGLRSDLESMLASLGLTMGIFDLKIDTSGQPIFLELNPQGQFLFLEGLTGAPLTDAFAEFLYDRLVTPTTRSARPVEAARYT</sequence>
<dbReference type="SUPFAM" id="SSF56059">
    <property type="entry name" value="Glutathione synthetase ATP-binding domain-like"/>
    <property type="match status" value="1"/>
</dbReference>
<accession>A0AA47IBJ9</accession>
<proteinExistence type="predicted"/>
<protein>
    <recommendedName>
        <fullName evidence="3">ATP-grasp domain-containing protein</fullName>
    </recommendedName>
</protein>
<name>A0AA47IBJ9_9XANT</name>
<evidence type="ECO:0000313" key="1">
    <source>
        <dbReference type="EMBL" id="WAH66121.1"/>
    </source>
</evidence>